<dbReference type="Proteomes" id="UP000629468">
    <property type="component" value="Unassembled WGS sequence"/>
</dbReference>
<dbReference type="InterPro" id="IPR005123">
    <property type="entry name" value="Oxoglu/Fe-dep_dioxygenase_dom"/>
</dbReference>
<dbReference type="PANTHER" id="PTHR33099">
    <property type="entry name" value="FE2OG DIOXYGENASE DOMAIN-CONTAINING PROTEIN"/>
    <property type="match status" value="1"/>
</dbReference>
<gene>
    <name evidence="3" type="ORF">Agabi119p4_9590</name>
</gene>
<dbReference type="Gene3D" id="2.60.120.620">
    <property type="entry name" value="q2cbj1_9rhob like domain"/>
    <property type="match status" value="1"/>
</dbReference>
<dbReference type="GO" id="GO:0046872">
    <property type="term" value="F:metal ion binding"/>
    <property type="evidence" value="ECO:0007669"/>
    <property type="project" value="UniProtKB-KW"/>
</dbReference>
<dbReference type="AlphaFoldDB" id="A0A8H7C3X9"/>
<evidence type="ECO:0000256" key="1">
    <source>
        <dbReference type="RuleBase" id="RU003682"/>
    </source>
</evidence>
<comment type="similarity">
    <text evidence="1">Belongs to the iron/ascorbate-dependent oxidoreductase family.</text>
</comment>
<dbReference type="GO" id="GO:0016491">
    <property type="term" value="F:oxidoreductase activity"/>
    <property type="evidence" value="ECO:0007669"/>
    <property type="project" value="UniProtKB-KW"/>
</dbReference>
<keyword evidence="1" id="KW-0560">Oxidoreductase</keyword>
<comment type="caution">
    <text evidence="3">The sequence shown here is derived from an EMBL/GenBank/DDBJ whole genome shotgun (WGS) entry which is preliminary data.</text>
</comment>
<sequence length="454" mass="52132">MSQAHIKHLRKLWEEQEKYHEPWTSGVVDLSGPQLSLLLKLTDSSWHHCQIGSITPADVDLLLSKSDPATFGRGPNDVLDETYRKAWKLDEDSFCWRFNPDSGEFVSRLTQGLCPWDTFEKGIRIEPYKLNVYGQGGFFKTHKDTPRAENMFGSLVFTLPTQHEGGNLNLRHRTRQLSFDATALLQSASPTSVAYVAFYSDVDHEVLEVTSGHRITITFNLYFDDFRAPAILPKKKLDIPRNPFMLALQELTNDATFRKTIKYLGFGLEHRYPMKVEGYEGANTEFVKKRQGYLKGPDALLYRSLADMGLRPELQLLYDSSNIFNGSAYFWVMYPGIIRGELEEDADDRKPFSYLMDMGALIVWKDRQAEKEMKMDEQRSIWEEGYVRNIKEYKSRSINIHWVTKPTDNLTGMTPFTELGNEAQEEIFYFSVCIVAKLPARSGSTGEEMSKVSD</sequence>
<accession>A0A8H7C3X9</accession>
<keyword evidence="1" id="KW-0408">Iron</keyword>
<proteinExistence type="inferred from homology"/>
<dbReference type="Pfam" id="PF13640">
    <property type="entry name" value="2OG-FeII_Oxy_3"/>
    <property type="match status" value="1"/>
</dbReference>
<feature type="domain" description="Fe2OG dioxygenase" evidence="2">
    <location>
        <begin position="124"/>
        <end position="223"/>
    </location>
</feature>
<protein>
    <recommendedName>
        <fullName evidence="2">Fe2OG dioxygenase domain-containing protein</fullName>
    </recommendedName>
</protein>
<evidence type="ECO:0000259" key="2">
    <source>
        <dbReference type="PROSITE" id="PS51471"/>
    </source>
</evidence>
<dbReference type="InterPro" id="IPR044862">
    <property type="entry name" value="Pro_4_hyd_alph_FE2OG_OXY"/>
</dbReference>
<evidence type="ECO:0000313" key="3">
    <source>
        <dbReference type="EMBL" id="KAF7761598.1"/>
    </source>
</evidence>
<dbReference type="PANTHER" id="PTHR33099:SF7">
    <property type="entry name" value="MYND-TYPE DOMAIN-CONTAINING PROTEIN"/>
    <property type="match status" value="1"/>
</dbReference>
<dbReference type="PROSITE" id="PS51471">
    <property type="entry name" value="FE2OG_OXY"/>
    <property type="match status" value="1"/>
</dbReference>
<keyword evidence="1" id="KW-0479">Metal-binding</keyword>
<evidence type="ECO:0000313" key="4">
    <source>
        <dbReference type="Proteomes" id="UP000629468"/>
    </source>
</evidence>
<reference evidence="3 4" key="1">
    <citation type="journal article" name="Sci. Rep.">
        <title>Telomere-to-telomere assembled and centromere annotated genomes of the two main subspecies of the button mushroom Agaricus bisporus reveal especially polymorphic chromosome ends.</title>
        <authorList>
            <person name="Sonnenberg A.S.M."/>
            <person name="Sedaghat-Telgerd N."/>
            <person name="Lavrijssen B."/>
            <person name="Ohm R.A."/>
            <person name="Hendrickx P.M."/>
            <person name="Scholtmeijer K."/>
            <person name="Baars J.J.P."/>
            <person name="van Peer A."/>
        </authorList>
    </citation>
    <scope>NUCLEOTIDE SEQUENCE [LARGE SCALE GENOMIC DNA]</scope>
    <source>
        <strain evidence="3 4">H119_p4</strain>
    </source>
</reference>
<organism evidence="3 4">
    <name type="scientific">Agaricus bisporus var. burnettii</name>
    <dbReference type="NCBI Taxonomy" id="192524"/>
    <lineage>
        <taxon>Eukaryota</taxon>
        <taxon>Fungi</taxon>
        <taxon>Dikarya</taxon>
        <taxon>Basidiomycota</taxon>
        <taxon>Agaricomycotina</taxon>
        <taxon>Agaricomycetes</taxon>
        <taxon>Agaricomycetidae</taxon>
        <taxon>Agaricales</taxon>
        <taxon>Agaricineae</taxon>
        <taxon>Agaricaceae</taxon>
        <taxon>Agaricus</taxon>
    </lineage>
</organism>
<dbReference type="EMBL" id="JABXXO010000013">
    <property type="protein sequence ID" value="KAF7761598.1"/>
    <property type="molecule type" value="Genomic_DNA"/>
</dbReference>
<name>A0A8H7C3X9_AGABI</name>